<dbReference type="EC" id="2.7.1.148" evidence="2 9"/>
<comment type="caution">
    <text evidence="12">The sequence shown here is derived from an EMBL/GenBank/DDBJ whole genome shotgun (WGS) entry which is preliminary data.</text>
</comment>
<dbReference type="InterPro" id="IPR014721">
    <property type="entry name" value="Ribsml_uS5_D2-typ_fold_subgr"/>
</dbReference>
<evidence type="ECO:0000313" key="12">
    <source>
        <dbReference type="EMBL" id="MDR6237099.1"/>
    </source>
</evidence>
<evidence type="ECO:0000256" key="2">
    <source>
        <dbReference type="ARBA" id="ARBA00012052"/>
    </source>
</evidence>
<keyword evidence="7 9" id="KW-0067">ATP-binding</keyword>
<accession>A0AAE4BNQ9</accession>
<dbReference type="InterPro" id="IPR036554">
    <property type="entry name" value="GHMP_kinase_C_sf"/>
</dbReference>
<dbReference type="Pfam" id="PF08544">
    <property type="entry name" value="GHMP_kinases_C"/>
    <property type="match status" value="1"/>
</dbReference>
<reference evidence="12" key="1">
    <citation type="submission" date="2023-07" db="EMBL/GenBank/DDBJ databases">
        <title>Genomic Encyclopedia of Type Strains, Phase IV (KMG-IV): sequencing the most valuable type-strain genomes for metagenomic binning, comparative biology and taxonomic classification.</title>
        <authorList>
            <person name="Goeker M."/>
        </authorList>
    </citation>
    <scope>NUCLEOTIDE SEQUENCE</scope>
    <source>
        <strain evidence="12">DSM 26174</strain>
    </source>
</reference>
<keyword evidence="6 9" id="KW-0418">Kinase</keyword>
<name>A0AAE4BNQ9_9BACT</name>
<dbReference type="Gene3D" id="3.30.70.890">
    <property type="entry name" value="GHMP kinase, C-terminal domain"/>
    <property type="match status" value="1"/>
</dbReference>
<evidence type="ECO:0000256" key="4">
    <source>
        <dbReference type="ARBA" id="ARBA00022679"/>
    </source>
</evidence>
<dbReference type="RefSeq" id="WP_309936536.1">
    <property type="nucleotide sequence ID" value="NZ_AP025305.1"/>
</dbReference>
<feature type="active site" evidence="9">
    <location>
        <position position="8"/>
    </location>
</feature>
<dbReference type="HAMAP" id="MF_00061">
    <property type="entry name" value="IspE"/>
    <property type="match status" value="1"/>
</dbReference>
<evidence type="ECO:0000256" key="7">
    <source>
        <dbReference type="ARBA" id="ARBA00022840"/>
    </source>
</evidence>
<dbReference type="InterPro" id="IPR006204">
    <property type="entry name" value="GHMP_kinase_N_dom"/>
</dbReference>
<evidence type="ECO:0000256" key="8">
    <source>
        <dbReference type="ARBA" id="ARBA00032554"/>
    </source>
</evidence>
<comment type="similarity">
    <text evidence="1 9">Belongs to the GHMP kinase family. IspE subfamily.</text>
</comment>
<evidence type="ECO:0000256" key="3">
    <source>
        <dbReference type="ARBA" id="ARBA00017473"/>
    </source>
</evidence>
<dbReference type="Pfam" id="PF00288">
    <property type="entry name" value="GHMP_kinases_N"/>
    <property type="match status" value="1"/>
</dbReference>
<comment type="catalytic activity">
    <reaction evidence="9">
        <text>4-CDP-2-C-methyl-D-erythritol + ATP = 4-CDP-2-C-methyl-D-erythritol 2-phosphate + ADP + H(+)</text>
        <dbReference type="Rhea" id="RHEA:18437"/>
        <dbReference type="ChEBI" id="CHEBI:15378"/>
        <dbReference type="ChEBI" id="CHEBI:30616"/>
        <dbReference type="ChEBI" id="CHEBI:57823"/>
        <dbReference type="ChEBI" id="CHEBI:57919"/>
        <dbReference type="ChEBI" id="CHEBI:456216"/>
        <dbReference type="EC" id="2.7.1.148"/>
    </reaction>
</comment>
<dbReference type="GO" id="GO:0050515">
    <property type="term" value="F:4-(cytidine 5'-diphospho)-2-C-methyl-D-erythritol kinase activity"/>
    <property type="evidence" value="ECO:0007669"/>
    <property type="project" value="UniProtKB-UniRule"/>
</dbReference>
<dbReference type="GO" id="GO:0016114">
    <property type="term" value="P:terpenoid biosynthetic process"/>
    <property type="evidence" value="ECO:0007669"/>
    <property type="project" value="UniProtKB-UniRule"/>
</dbReference>
<evidence type="ECO:0000256" key="5">
    <source>
        <dbReference type="ARBA" id="ARBA00022741"/>
    </source>
</evidence>
<feature type="active site" evidence="9">
    <location>
        <position position="132"/>
    </location>
</feature>
<dbReference type="PANTHER" id="PTHR43527:SF2">
    <property type="entry name" value="4-DIPHOSPHOCYTIDYL-2-C-METHYL-D-ERYTHRITOL KINASE, CHLOROPLASTIC"/>
    <property type="match status" value="1"/>
</dbReference>
<dbReference type="GO" id="GO:0019288">
    <property type="term" value="P:isopentenyl diphosphate biosynthetic process, methylerythritol 4-phosphate pathway"/>
    <property type="evidence" value="ECO:0007669"/>
    <property type="project" value="UniProtKB-UniRule"/>
</dbReference>
<dbReference type="SUPFAM" id="SSF55060">
    <property type="entry name" value="GHMP Kinase, C-terminal domain"/>
    <property type="match status" value="1"/>
</dbReference>
<feature type="binding site" evidence="9">
    <location>
        <begin position="90"/>
        <end position="100"/>
    </location>
    <ligand>
        <name>ATP</name>
        <dbReference type="ChEBI" id="CHEBI:30616"/>
    </ligand>
</feature>
<evidence type="ECO:0000259" key="10">
    <source>
        <dbReference type="Pfam" id="PF00288"/>
    </source>
</evidence>
<dbReference type="Proteomes" id="UP001185092">
    <property type="component" value="Unassembled WGS sequence"/>
</dbReference>
<feature type="domain" description="GHMP kinase C-terminal" evidence="11">
    <location>
        <begin position="200"/>
        <end position="252"/>
    </location>
</feature>
<keyword evidence="5 9" id="KW-0547">Nucleotide-binding</keyword>
<dbReference type="NCBIfam" id="TIGR00154">
    <property type="entry name" value="ispE"/>
    <property type="match status" value="1"/>
</dbReference>
<evidence type="ECO:0000259" key="11">
    <source>
        <dbReference type="Pfam" id="PF08544"/>
    </source>
</evidence>
<comment type="function">
    <text evidence="9">Catalyzes the phosphorylation of the position 2 hydroxy group of 4-diphosphocytidyl-2C-methyl-D-erythritol.</text>
</comment>
<dbReference type="PANTHER" id="PTHR43527">
    <property type="entry name" value="4-DIPHOSPHOCYTIDYL-2-C-METHYL-D-ERYTHRITOL KINASE, CHLOROPLASTIC"/>
    <property type="match status" value="1"/>
</dbReference>
<keyword evidence="4 9" id="KW-0808">Transferase</keyword>
<dbReference type="InterPro" id="IPR020568">
    <property type="entry name" value="Ribosomal_Su5_D2-typ_SF"/>
</dbReference>
<dbReference type="GO" id="GO:0005524">
    <property type="term" value="F:ATP binding"/>
    <property type="evidence" value="ECO:0007669"/>
    <property type="project" value="UniProtKB-UniRule"/>
</dbReference>
<dbReference type="AlphaFoldDB" id="A0AAE4BNQ9"/>
<keyword evidence="13" id="KW-1185">Reference proteome</keyword>
<dbReference type="InterPro" id="IPR004424">
    <property type="entry name" value="IspE"/>
</dbReference>
<organism evidence="12 13">
    <name type="scientific">Aureibacter tunicatorum</name>
    <dbReference type="NCBI Taxonomy" id="866807"/>
    <lineage>
        <taxon>Bacteria</taxon>
        <taxon>Pseudomonadati</taxon>
        <taxon>Bacteroidota</taxon>
        <taxon>Cytophagia</taxon>
        <taxon>Cytophagales</taxon>
        <taxon>Persicobacteraceae</taxon>
        <taxon>Aureibacter</taxon>
    </lineage>
</organism>
<dbReference type="Gene3D" id="3.30.230.10">
    <property type="match status" value="1"/>
</dbReference>
<dbReference type="PIRSF" id="PIRSF010376">
    <property type="entry name" value="IspE"/>
    <property type="match status" value="1"/>
</dbReference>
<evidence type="ECO:0000256" key="6">
    <source>
        <dbReference type="ARBA" id="ARBA00022777"/>
    </source>
</evidence>
<feature type="domain" description="GHMP kinase N-terminal" evidence="10">
    <location>
        <begin position="63"/>
        <end position="143"/>
    </location>
</feature>
<evidence type="ECO:0000256" key="9">
    <source>
        <dbReference type="HAMAP-Rule" id="MF_00061"/>
    </source>
</evidence>
<sequence length="269" mass="29817">MIVYPNSKINIGLFITRKREDNFHDIESCFYPIEWKEALEITLSDKVGFSSSGIDIPGNPDNNLCLKAYELLAQNYDIPEVHIHLEKMVPIGAGLGGGSADAAYTLKALNELFKLEIENSALKKFASEIGSDCPFFIDNQPAIASGTGTTLDTFELSLSGKWIMLINPGLHIGTAEAYSNVSPKNIDFNLKEILLSTPIEQWKDIIQNDFEASVFPKYPELQKLKSLLYEKGAIYASMTGSGSTIYGIFNKKPQNIHLDKGNVWTGMLK</sequence>
<gene>
    <name evidence="9" type="primary">ispE</name>
    <name evidence="12" type="ORF">HNQ88_000075</name>
</gene>
<keyword evidence="9" id="KW-0414">Isoprene biosynthesis</keyword>
<evidence type="ECO:0000313" key="13">
    <source>
        <dbReference type="Proteomes" id="UP001185092"/>
    </source>
</evidence>
<dbReference type="InterPro" id="IPR013750">
    <property type="entry name" value="GHMP_kinase_C_dom"/>
</dbReference>
<dbReference type="EMBL" id="JAVDQD010000001">
    <property type="protein sequence ID" value="MDR6237099.1"/>
    <property type="molecule type" value="Genomic_DNA"/>
</dbReference>
<protein>
    <recommendedName>
        <fullName evidence="3 9">4-diphosphocytidyl-2-C-methyl-D-erythritol kinase</fullName>
        <shortName evidence="9">CMK</shortName>
        <ecNumber evidence="2 9">2.7.1.148</ecNumber>
    </recommendedName>
    <alternativeName>
        <fullName evidence="8 9">4-(cytidine-5'-diphospho)-2-C-methyl-D-erythritol kinase</fullName>
    </alternativeName>
</protein>
<comment type="pathway">
    <text evidence="9">Isoprenoid biosynthesis; isopentenyl diphosphate biosynthesis via DXP pathway; isopentenyl diphosphate from 1-deoxy-D-xylulose 5-phosphate: step 3/6.</text>
</comment>
<dbReference type="SUPFAM" id="SSF54211">
    <property type="entry name" value="Ribosomal protein S5 domain 2-like"/>
    <property type="match status" value="1"/>
</dbReference>
<evidence type="ECO:0000256" key="1">
    <source>
        <dbReference type="ARBA" id="ARBA00009684"/>
    </source>
</evidence>
<proteinExistence type="inferred from homology"/>